<dbReference type="SUPFAM" id="SSF101576">
    <property type="entry name" value="Supernatant protein factor (SPF), C-terminal domain"/>
    <property type="match status" value="1"/>
</dbReference>
<dbReference type="SMART" id="SM01190">
    <property type="entry name" value="EMP24_GP25L"/>
    <property type="match status" value="1"/>
</dbReference>
<comment type="subcellular location">
    <subcellularLocation>
        <location evidence="7">Endomembrane system</location>
        <topology evidence="7">Single-pass membrane protein</topology>
    </subcellularLocation>
    <subcellularLocation>
        <location evidence="1 8">Membrane</location>
        <topology evidence="1 8">Single-pass type I membrane protein</topology>
    </subcellularLocation>
</comment>
<protein>
    <submittedName>
        <fullName evidence="12">Supernatant protein factor, C-terminal domain-containing protein</fullName>
    </submittedName>
</protein>
<dbReference type="Pfam" id="PF01105">
    <property type="entry name" value="EMP24_GP25L"/>
    <property type="match status" value="1"/>
</dbReference>
<evidence type="ECO:0000313" key="12">
    <source>
        <dbReference type="EMBL" id="RKO83290.1"/>
    </source>
</evidence>
<feature type="domain" description="GOLD" evidence="11">
    <location>
        <begin position="46"/>
        <end position="128"/>
    </location>
</feature>
<keyword evidence="13" id="KW-1185">Reference proteome</keyword>
<evidence type="ECO:0000256" key="1">
    <source>
        <dbReference type="ARBA" id="ARBA00004479"/>
    </source>
</evidence>
<dbReference type="AlphaFoldDB" id="A0A4P9VYA0"/>
<evidence type="ECO:0000256" key="2">
    <source>
        <dbReference type="ARBA" id="ARBA00007104"/>
    </source>
</evidence>
<dbReference type="InterPro" id="IPR009038">
    <property type="entry name" value="GOLD_dom"/>
</dbReference>
<keyword evidence="4 10" id="KW-0732">Signal</keyword>
<dbReference type="EMBL" id="ML001421">
    <property type="protein sequence ID" value="RKO83290.1"/>
    <property type="molecule type" value="Genomic_DNA"/>
</dbReference>
<dbReference type="GO" id="GO:0012505">
    <property type="term" value="C:endomembrane system"/>
    <property type="evidence" value="ECO:0007669"/>
    <property type="project" value="UniProtKB-SubCell"/>
</dbReference>
<evidence type="ECO:0000256" key="6">
    <source>
        <dbReference type="ARBA" id="ARBA00023136"/>
    </source>
</evidence>
<dbReference type="InterPro" id="IPR015720">
    <property type="entry name" value="Emp24-like"/>
</dbReference>
<evidence type="ECO:0000313" key="13">
    <source>
        <dbReference type="Proteomes" id="UP000269721"/>
    </source>
</evidence>
<evidence type="ECO:0000256" key="9">
    <source>
        <dbReference type="SAM" id="Phobius"/>
    </source>
</evidence>
<keyword evidence="3 8" id="KW-0812">Transmembrane</keyword>
<comment type="similarity">
    <text evidence="2 8">Belongs to the EMP24/GP25L family.</text>
</comment>
<keyword evidence="6 9" id="KW-0472">Membrane</keyword>
<dbReference type="Proteomes" id="UP000269721">
    <property type="component" value="Unassembled WGS sequence"/>
</dbReference>
<dbReference type="GO" id="GO:0016020">
    <property type="term" value="C:membrane"/>
    <property type="evidence" value="ECO:0007669"/>
    <property type="project" value="UniProtKB-SubCell"/>
</dbReference>
<evidence type="ECO:0000256" key="3">
    <source>
        <dbReference type="ARBA" id="ARBA00022692"/>
    </source>
</evidence>
<gene>
    <name evidence="12" type="ORF">BDK51DRAFT_23599</name>
</gene>
<organism evidence="12 13">
    <name type="scientific">Blyttiomyces helicus</name>
    <dbReference type="NCBI Taxonomy" id="388810"/>
    <lineage>
        <taxon>Eukaryota</taxon>
        <taxon>Fungi</taxon>
        <taxon>Fungi incertae sedis</taxon>
        <taxon>Chytridiomycota</taxon>
        <taxon>Chytridiomycota incertae sedis</taxon>
        <taxon>Chytridiomycetes</taxon>
        <taxon>Chytridiomycetes incertae sedis</taxon>
        <taxon>Blyttiomyces</taxon>
    </lineage>
</organism>
<dbReference type="OrthoDB" id="62956at2759"/>
<sequence>MLQRKRHNPAAAPVALLPLFVVLLVTVARPATAFSAFSIDLPAHAEHCFYEELHKDERLDLSYQVTDGGNLDIDFAIYAPNSRPIYTFSRGATTSFGFNAEMDGRYVYCFSNKMSSVTNKLVTFTLQGPDERPLQEEVRQMADGIRAIRDEQAYLMQREAMHRKTAESTNSRVAWWSLFETAVLIAVCIFQVSYLKRFFEVKRLV</sequence>
<feature type="transmembrane region" description="Helical" evidence="9">
    <location>
        <begin position="173"/>
        <end position="195"/>
    </location>
</feature>
<dbReference type="PANTHER" id="PTHR22811">
    <property type="entry name" value="TRANSMEMBRANE EMP24 DOMAIN-CONTAINING PROTEIN"/>
    <property type="match status" value="1"/>
</dbReference>
<evidence type="ECO:0000259" key="11">
    <source>
        <dbReference type="PROSITE" id="PS50866"/>
    </source>
</evidence>
<dbReference type="PROSITE" id="PS50866">
    <property type="entry name" value="GOLD"/>
    <property type="match status" value="1"/>
</dbReference>
<feature type="chain" id="PRO_5020804369" evidence="10">
    <location>
        <begin position="34"/>
        <end position="205"/>
    </location>
</feature>
<feature type="signal peptide" evidence="10">
    <location>
        <begin position="1"/>
        <end position="33"/>
    </location>
</feature>
<proteinExistence type="inferred from homology"/>
<reference evidence="13" key="1">
    <citation type="journal article" date="2018" name="Nat. Microbiol.">
        <title>Leveraging single-cell genomics to expand the fungal tree of life.</title>
        <authorList>
            <person name="Ahrendt S.R."/>
            <person name="Quandt C.A."/>
            <person name="Ciobanu D."/>
            <person name="Clum A."/>
            <person name="Salamov A."/>
            <person name="Andreopoulos B."/>
            <person name="Cheng J.F."/>
            <person name="Woyke T."/>
            <person name="Pelin A."/>
            <person name="Henrissat B."/>
            <person name="Reynolds N.K."/>
            <person name="Benny G.L."/>
            <person name="Smith M.E."/>
            <person name="James T.Y."/>
            <person name="Grigoriev I.V."/>
        </authorList>
    </citation>
    <scope>NUCLEOTIDE SEQUENCE [LARGE SCALE GENOMIC DNA]</scope>
</reference>
<evidence type="ECO:0000256" key="10">
    <source>
        <dbReference type="SAM" id="SignalP"/>
    </source>
</evidence>
<evidence type="ECO:0000256" key="5">
    <source>
        <dbReference type="ARBA" id="ARBA00022989"/>
    </source>
</evidence>
<keyword evidence="5 9" id="KW-1133">Transmembrane helix</keyword>
<name>A0A4P9VYA0_9FUNG</name>
<accession>A0A4P9VYA0</accession>
<evidence type="ECO:0000256" key="7">
    <source>
        <dbReference type="ARBA" id="ARBA00037847"/>
    </source>
</evidence>
<evidence type="ECO:0000256" key="4">
    <source>
        <dbReference type="ARBA" id="ARBA00022729"/>
    </source>
</evidence>
<evidence type="ECO:0000256" key="8">
    <source>
        <dbReference type="RuleBase" id="RU003827"/>
    </source>
</evidence>
<dbReference type="InterPro" id="IPR036598">
    <property type="entry name" value="GOLD_dom_sf"/>
</dbReference>